<feature type="coiled-coil region" evidence="1">
    <location>
        <begin position="44"/>
        <end position="88"/>
    </location>
</feature>
<evidence type="ECO:0000256" key="1">
    <source>
        <dbReference type="SAM" id="Coils"/>
    </source>
</evidence>
<evidence type="ECO:0008006" key="4">
    <source>
        <dbReference type="Google" id="ProtNLM"/>
    </source>
</evidence>
<sequence length="357" mass="40701">MDTNLTCPKCGEKIEISDALKKTLAPEIEKEILAKAQKGFQEENQKILTELEFKNKKLDEARQESLRLHQEKLKLEDEKQNFELEKQKQIDIEKEKIRQQVLLEASESHRMKDLEKEKMINDLKKSLEEAQIKASQGSQQLQGEVAELDLEETLRHSFPHDLIEPVGKGVRGADIAQTVRTSMGTVCGVILWESKRTKAWVDDWATKLKDDLRSSKANIPVIITTVLPKSIKSGFGFFDGVWVAEPKLFLPLAEILRKNLIDVAREKHNSQDKGTKAEMVYGYLTSDVFIQQVQNILEVHQNMFTQIQKERVAFEKIWKEREAQAQRIISSTASIYGSVQGLAGQSLPNLPLLTLPE</sequence>
<gene>
    <name evidence="2" type="ORF">A2572_01115</name>
</gene>
<accession>A0A1F5FPC4</accession>
<dbReference type="EMBL" id="MFAQ01000045">
    <property type="protein sequence ID" value="OGD81384.1"/>
    <property type="molecule type" value="Genomic_DNA"/>
</dbReference>
<evidence type="ECO:0000313" key="2">
    <source>
        <dbReference type="EMBL" id="OGD81384.1"/>
    </source>
</evidence>
<dbReference type="AlphaFoldDB" id="A0A1F5FPC4"/>
<dbReference type="Proteomes" id="UP000179237">
    <property type="component" value="Unassembled WGS sequence"/>
</dbReference>
<name>A0A1F5FPC4_9BACT</name>
<organism evidence="2 3">
    <name type="scientific">Candidatus Collierbacteria bacterium RIFOXYD1_FULL_40_9</name>
    <dbReference type="NCBI Taxonomy" id="1817731"/>
    <lineage>
        <taxon>Bacteria</taxon>
        <taxon>Candidatus Collieribacteriota</taxon>
    </lineage>
</organism>
<proteinExistence type="predicted"/>
<protein>
    <recommendedName>
        <fullName evidence="4">DUF2130 domain-containing protein</fullName>
    </recommendedName>
</protein>
<dbReference type="InterPro" id="IPR019219">
    <property type="entry name" value="DUF2130"/>
</dbReference>
<evidence type="ECO:0000313" key="3">
    <source>
        <dbReference type="Proteomes" id="UP000179237"/>
    </source>
</evidence>
<dbReference type="Pfam" id="PF09903">
    <property type="entry name" value="DUF2130"/>
    <property type="match status" value="1"/>
</dbReference>
<reference evidence="2 3" key="1">
    <citation type="journal article" date="2016" name="Nat. Commun.">
        <title>Thousands of microbial genomes shed light on interconnected biogeochemical processes in an aquifer system.</title>
        <authorList>
            <person name="Anantharaman K."/>
            <person name="Brown C.T."/>
            <person name="Hug L.A."/>
            <person name="Sharon I."/>
            <person name="Castelle C.J."/>
            <person name="Probst A.J."/>
            <person name="Thomas B.C."/>
            <person name="Singh A."/>
            <person name="Wilkins M.J."/>
            <person name="Karaoz U."/>
            <person name="Brodie E.L."/>
            <person name="Williams K.H."/>
            <person name="Hubbard S.S."/>
            <person name="Banfield J.F."/>
        </authorList>
    </citation>
    <scope>NUCLEOTIDE SEQUENCE [LARGE SCALE GENOMIC DNA]</scope>
</reference>
<keyword evidence="1" id="KW-0175">Coiled coil</keyword>
<comment type="caution">
    <text evidence="2">The sequence shown here is derived from an EMBL/GenBank/DDBJ whole genome shotgun (WGS) entry which is preliminary data.</text>
</comment>